<sequence>MYTITVFGTPAPQGSKRHVGKGVLVESSTRLRPWREAVKQAALDVREQTLQGPLSVEIAFTFNKPKSAPKTKVTYPVTRSSGDLDKLCRAVLDALTDAGIMRDDSQVIELIAAKGYAGEDGELDIPGAVIEVRELNGPDIPGVLTVREVTIQ</sequence>
<accession>A0A5C4WTH7</accession>
<comment type="caution">
    <text evidence="1">The sequence shown here is derived from an EMBL/GenBank/DDBJ whole genome shotgun (WGS) entry which is preliminary data.</text>
</comment>
<name>A0A5C4WTH7_9ACTN</name>
<dbReference type="Gene3D" id="3.30.1330.70">
    <property type="entry name" value="Holliday junction resolvase RusA"/>
    <property type="match status" value="1"/>
</dbReference>
<dbReference type="Pfam" id="PF05866">
    <property type="entry name" value="RusA"/>
    <property type="match status" value="1"/>
</dbReference>
<gene>
    <name evidence="1" type="ORF">FH608_005475</name>
</gene>
<dbReference type="AlphaFoldDB" id="A0A5C4WTH7"/>
<organism evidence="1 2">
    <name type="scientific">Nonomuraea phyllanthi</name>
    <dbReference type="NCBI Taxonomy" id="2219224"/>
    <lineage>
        <taxon>Bacteria</taxon>
        <taxon>Bacillati</taxon>
        <taxon>Actinomycetota</taxon>
        <taxon>Actinomycetes</taxon>
        <taxon>Streptosporangiales</taxon>
        <taxon>Streptosporangiaceae</taxon>
        <taxon>Nonomuraea</taxon>
    </lineage>
</organism>
<dbReference type="EMBL" id="VDLX02000002">
    <property type="protein sequence ID" value="KAB8196227.1"/>
    <property type="molecule type" value="Genomic_DNA"/>
</dbReference>
<dbReference type="InterPro" id="IPR036614">
    <property type="entry name" value="RusA-like_sf"/>
</dbReference>
<dbReference type="GO" id="GO:0006281">
    <property type="term" value="P:DNA repair"/>
    <property type="evidence" value="ECO:0007669"/>
    <property type="project" value="InterPro"/>
</dbReference>
<dbReference type="GO" id="GO:0000287">
    <property type="term" value="F:magnesium ion binding"/>
    <property type="evidence" value="ECO:0007669"/>
    <property type="project" value="InterPro"/>
</dbReference>
<dbReference type="SUPFAM" id="SSF103084">
    <property type="entry name" value="Holliday junction resolvase RusA"/>
    <property type="match status" value="1"/>
</dbReference>
<dbReference type="RefSeq" id="WP_139629086.1">
    <property type="nucleotide sequence ID" value="NZ_VDLX02000002.1"/>
</dbReference>
<keyword evidence="2" id="KW-1185">Reference proteome</keyword>
<reference evidence="1 2" key="1">
    <citation type="submission" date="2019-10" db="EMBL/GenBank/DDBJ databases">
        <title>Nonomuraea sp. nov., isolated from Phyllanthus amarus.</title>
        <authorList>
            <person name="Klykleung N."/>
            <person name="Tanasupawat S."/>
        </authorList>
    </citation>
    <scope>NUCLEOTIDE SEQUENCE [LARGE SCALE GENOMIC DNA]</scope>
    <source>
        <strain evidence="1 2">PA1-10</strain>
    </source>
</reference>
<protein>
    <submittedName>
        <fullName evidence="1">RusA family crossover junction endodeoxyribonuclease</fullName>
    </submittedName>
</protein>
<dbReference type="Proteomes" id="UP000312512">
    <property type="component" value="Unassembled WGS sequence"/>
</dbReference>
<evidence type="ECO:0000313" key="2">
    <source>
        <dbReference type="Proteomes" id="UP000312512"/>
    </source>
</evidence>
<dbReference type="InterPro" id="IPR008822">
    <property type="entry name" value="Endonuclease_RusA-like"/>
</dbReference>
<evidence type="ECO:0000313" key="1">
    <source>
        <dbReference type="EMBL" id="KAB8196227.1"/>
    </source>
</evidence>
<dbReference type="GO" id="GO:0006310">
    <property type="term" value="P:DNA recombination"/>
    <property type="evidence" value="ECO:0007669"/>
    <property type="project" value="InterPro"/>
</dbReference>
<dbReference type="OrthoDB" id="3732467at2"/>
<proteinExistence type="predicted"/>